<feature type="region of interest" description="Disordered" evidence="1">
    <location>
        <begin position="80"/>
        <end position="115"/>
    </location>
</feature>
<accession>A0A1B6EVN8</accession>
<organism evidence="2">
    <name type="scientific">Cuerna arida</name>
    <dbReference type="NCBI Taxonomy" id="1464854"/>
    <lineage>
        <taxon>Eukaryota</taxon>
        <taxon>Metazoa</taxon>
        <taxon>Ecdysozoa</taxon>
        <taxon>Arthropoda</taxon>
        <taxon>Hexapoda</taxon>
        <taxon>Insecta</taxon>
        <taxon>Pterygota</taxon>
        <taxon>Neoptera</taxon>
        <taxon>Paraneoptera</taxon>
        <taxon>Hemiptera</taxon>
        <taxon>Auchenorrhyncha</taxon>
        <taxon>Membracoidea</taxon>
        <taxon>Cicadellidae</taxon>
        <taxon>Cicadellinae</taxon>
        <taxon>Proconiini</taxon>
        <taxon>Cuerna</taxon>
    </lineage>
</organism>
<feature type="non-terminal residue" evidence="2">
    <location>
        <position position="1"/>
    </location>
</feature>
<evidence type="ECO:0000256" key="1">
    <source>
        <dbReference type="SAM" id="MobiDB-lite"/>
    </source>
</evidence>
<reference evidence="2" key="1">
    <citation type="submission" date="2015-11" db="EMBL/GenBank/DDBJ databases">
        <title>De novo transcriptome assembly of four potential Pierce s Disease insect vectors from Arizona vineyards.</title>
        <authorList>
            <person name="Tassone E.E."/>
        </authorList>
    </citation>
    <scope>NUCLEOTIDE SEQUENCE</scope>
</reference>
<dbReference type="EMBL" id="GECZ01028006">
    <property type="protein sequence ID" value="JAS41763.1"/>
    <property type="molecule type" value="Transcribed_RNA"/>
</dbReference>
<dbReference type="AlphaFoldDB" id="A0A1B6EVN8"/>
<feature type="compositionally biased region" description="Acidic residues" evidence="1">
    <location>
        <begin position="105"/>
        <end position="115"/>
    </location>
</feature>
<protein>
    <submittedName>
        <fullName evidence="2">Uncharacterized protein</fullName>
    </submittedName>
</protein>
<evidence type="ECO:0000313" key="2">
    <source>
        <dbReference type="EMBL" id="JAS41763.1"/>
    </source>
</evidence>
<proteinExistence type="predicted"/>
<gene>
    <name evidence="2" type="ORF">g.2705</name>
</gene>
<sequence>PRRPRASWSCAPTQNPLVPLVSEPVYDNLGLRTTVSGSSVLSLNKTLERPSSGSKTRLLQSPASSPVTILTPQIELNGLGGKKCAKIPPRPPPKPKKLINSGPLFEDEGEDGTEV</sequence>
<name>A0A1B6EVN8_9HEMI</name>